<dbReference type="RefSeq" id="WP_101495860.1">
    <property type="nucleotide sequence ID" value="NZ_LNJZ01000003.1"/>
</dbReference>
<feature type="signal peptide" evidence="2">
    <location>
        <begin position="1"/>
        <end position="24"/>
    </location>
</feature>
<keyword evidence="1" id="KW-0472">Membrane</keyword>
<evidence type="ECO:0000313" key="3">
    <source>
        <dbReference type="EMBL" id="TDQ37248.1"/>
    </source>
</evidence>
<accession>A0A4R6TU56</accession>
<sequence length="108" mass="11257">MKLFRITAASLALTLAVTGMPAMAGNTQYHDEETPAAYAMVADAVIARPMLLAATAVGFGVYLVTLPFAWGSGSASKTWKALVVEPGEATFVRCLGCSKPGYGKANDQ</sequence>
<keyword evidence="1" id="KW-0812">Transmembrane</keyword>
<dbReference type="EMBL" id="SNYK01000008">
    <property type="protein sequence ID" value="TDQ37248.1"/>
    <property type="molecule type" value="Genomic_DNA"/>
</dbReference>
<feature type="transmembrane region" description="Helical" evidence="1">
    <location>
        <begin position="48"/>
        <end position="70"/>
    </location>
</feature>
<evidence type="ECO:0000256" key="1">
    <source>
        <dbReference type="SAM" id="Phobius"/>
    </source>
</evidence>
<proteinExistence type="predicted"/>
<dbReference type="AlphaFoldDB" id="A0A4R6TU56"/>
<reference evidence="3 4" key="1">
    <citation type="submission" date="2019-03" db="EMBL/GenBank/DDBJ databases">
        <title>Genomic Encyclopedia of Type Strains, Phase IV (KMG-IV): sequencing the most valuable type-strain genomes for metagenomic binning, comparative biology and taxonomic classification.</title>
        <authorList>
            <person name="Goeker M."/>
        </authorList>
    </citation>
    <scope>NUCLEOTIDE SEQUENCE [LARGE SCALE GENOMIC DNA]</scope>
    <source>
        <strain evidence="3 4">DSM 28679</strain>
    </source>
</reference>
<dbReference type="Proteomes" id="UP000294575">
    <property type="component" value="Unassembled WGS sequence"/>
</dbReference>
<keyword evidence="4" id="KW-1185">Reference proteome</keyword>
<protein>
    <recommendedName>
        <fullName evidence="5">Multidrug transporter</fullName>
    </recommendedName>
</protein>
<evidence type="ECO:0008006" key="5">
    <source>
        <dbReference type="Google" id="ProtNLM"/>
    </source>
</evidence>
<keyword evidence="1" id="KW-1133">Transmembrane helix</keyword>
<evidence type="ECO:0000313" key="4">
    <source>
        <dbReference type="Proteomes" id="UP000294575"/>
    </source>
</evidence>
<gene>
    <name evidence="3" type="ORF">DFQ45_10828</name>
</gene>
<keyword evidence="2" id="KW-0732">Signal</keyword>
<dbReference type="OrthoDB" id="332175at2"/>
<comment type="caution">
    <text evidence="3">The sequence shown here is derived from an EMBL/GenBank/DDBJ whole genome shotgun (WGS) entry which is preliminary data.</text>
</comment>
<feature type="chain" id="PRO_5020613226" description="Multidrug transporter" evidence="2">
    <location>
        <begin position="25"/>
        <end position="108"/>
    </location>
</feature>
<evidence type="ECO:0000256" key="2">
    <source>
        <dbReference type="SAM" id="SignalP"/>
    </source>
</evidence>
<organism evidence="3 4">
    <name type="scientific">Thiopseudomonas denitrificans</name>
    <dbReference type="NCBI Taxonomy" id="1501432"/>
    <lineage>
        <taxon>Bacteria</taxon>
        <taxon>Pseudomonadati</taxon>
        <taxon>Pseudomonadota</taxon>
        <taxon>Gammaproteobacteria</taxon>
        <taxon>Pseudomonadales</taxon>
        <taxon>Pseudomonadaceae</taxon>
        <taxon>Thiopseudomonas</taxon>
    </lineage>
</organism>
<name>A0A4R6TU56_9GAMM</name>